<dbReference type="AlphaFoldDB" id="A0A8H8S0N1"/>
<evidence type="ECO:0000313" key="2">
    <source>
        <dbReference type="Proteomes" id="UP000443090"/>
    </source>
</evidence>
<evidence type="ECO:0000313" key="1">
    <source>
        <dbReference type="EMBL" id="TVY45603.1"/>
    </source>
</evidence>
<reference evidence="1 2" key="1">
    <citation type="submission" date="2018-05" db="EMBL/GenBank/DDBJ databases">
        <title>Genome sequencing and assembly of the regulated plant pathogen Lachnellula willkommii and related sister species for the development of diagnostic species identification markers.</title>
        <authorList>
            <person name="Giroux E."/>
            <person name="Bilodeau G."/>
        </authorList>
    </citation>
    <scope>NUCLEOTIDE SEQUENCE [LARGE SCALE GENOMIC DNA]</scope>
    <source>
        <strain evidence="1 2">CBS 160.35</strain>
    </source>
</reference>
<comment type="caution">
    <text evidence="1">The sequence shown here is derived from an EMBL/GenBank/DDBJ whole genome shotgun (WGS) entry which is preliminary data.</text>
</comment>
<keyword evidence="2" id="KW-1185">Reference proteome</keyword>
<dbReference type="EMBL" id="QGMI01000186">
    <property type="protein sequence ID" value="TVY45603.1"/>
    <property type="molecule type" value="Genomic_DNA"/>
</dbReference>
<accession>A0A8H8S0N1</accession>
<sequence>MSARSIRLTNKKRLRHPRTRIQTQAMAQKATDHIETHLGGTGDEMYCLR</sequence>
<proteinExistence type="predicted"/>
<gene>
    <name evidence="1" type="ORF">LOCC1_G003647</name>
</gene>
<name>A0A8H8S0N1_9HELO</name>
<organism evidence="1 2">
    <name type="scientific">Lachnellula occidentalis</name>
    <dbReference type="NCBI Taxonomy" id="215460"/>
    <lineage>
        <taxon>Eukaryota</taxon>
        <taxon>Fungi</taxon>
        <taxon>Dikarya</taxon>
        <taxon>Ascomycota</taxon>
        <taxon>Pezizomycotina</taxon>
        <taxon>Leotiomycetes</taxon>
        <taxon>Helotiales</taxon>
        <taxon>Lachnaceae</taxon>
        <taxon>Lachnellula</taxon>
    </lineage>
</organism>
<dbReference type="Proteomes" id="UP000443090">
    <property type="component" value="Unassembled WGS sequence"/>
</dbReference>
<protein>
    <submittedName>
        <fullName evidence="1">Uncharacterized protein</fullName>
    </submittedName>
</protein>